<dbReference type="InterPro" id="IPR036361">
    <property type="entry name" value="SAP_dom_sf"/>
</dbReference>
<reference evidence="1 2" key="1">
    <citation type="submission" date="2024-02" db="EMBL/GenBank/DDBJ databases">
        <title>Bacteria isolated from the canopy kelp, Nereocystis luetkeana.</title>
        <authorList>
            <person name="Pfister C.A."/>
            <person name="Younker I.T."/>
            <person name="Light S.H."/>
        </authorList>
    </citation>
    <scope>NUCLEOTIDE SEQUENCE [LARGE SCALE GENOMIC DNA]</scope>
    <source>
        <strain evidence="1 2">TI.5.07</strain>
    </source>
</reference>
<gene>
    <name evidence="1" type="ORF">V6243_09540</name>
</gene>
<keyword evidence="2" id="KW-1185">Reference proteome</keyword>
<dbReference type="EMBL" id="JBAKAP010000009">
    <property type="protein sequence ID" value="MEL0617078.1"/>
    <property type="molecule type" value="Genomic_DNA"/>
</dbReference>
<evidence type="ECO:0000313" key="1">
    <source>
        <dbReference type="EMBL" id="MEL0617078.1"/>
    </source>
</evidence>
<dbReference type="Pfam" id="PF09905">
    <property type="entry name" value="VF530"/>
    <property type="match status" value="1"/>
</dbReference>
<evidence type="ECO:0000313" key="2">
    <source>
        <dbReference type="Proteomes" id="UP001378242"/>
    </source>
</evidence>
<dbReference type="Proteomes" id="UP001378242">
    <property type="component" value="Unassembled WGS sequence"/>
</dbReference>
<dbReference type="RefSeq" id="WP_077372158.1">
    <property type="nucleotide sequence ID" value="NZ_FPLA01000002.1"/>
</dbReference>
<accession>A0ABU9GF20</accession>
<dbReference type="InterPro" id="IPR018668">
    <property type="entry name" value="DNA-binding_VF530-like"/>
</dbReference>
<sequence length="82" mass="9324">MSEVPPPSTSRLDPLHGVTLKALLTWLVDHYGFETLGELIPINCFLSDPSINSSLKFLRRTPWARAKVEALYIQTADRYLHD</sequence>
<dbReference type="Gene3D" id="1.10.720.30">
    <property type="entry name" value="SAP domain"/>
    <property type="match status" value="1"/>
</dbReference>
<name>A0ABU9GF20_COBMA</name>
<proteinExistence type="predicted"/>
<comment type="caution">
    <text evidence="1">The sequence shown here is derived from an EMBL/GenBank/DDBJ whole genome shotgun (WGS) entry which is preliminary data.</text>
</comment>
<protein>
    <submittedName>
        <fullName evidence="1">VF530 family protein</fullName>
    </submittedName>
</protein>
<organism evidence="1 2">
    <name type="scientific">Cobetia marina</name>
    <name type="common">Deleya marina</name>
    <dbReference type="NCBI Taxonomy" id="28258"/>
    <lineage>
        <taxon>Bacteria</taxon>
        <taxon>Pseudomonadati</taxon>
        <taxon>Pseudomonadota</taxon>
        <taxon>Gammaproteobacteria</taxon>
        <taxon>Oceanospirillales</taxon>
        <taxon>Halomonadaceae</taxon>
        <taxon>Cobetia</taxon>
    </lineage>
</organism>